<evidence type="ECO:0000313" key="2">
    <source>
        <dbReference type="EMBL" id="OGB89582.1"/>
    </source>
</evidence>
<reference evidence="2 3" key="1">
    <citation type="journal article" date="2016" name="Nat. Commun.">
        <title>Thousands of microbial genomes shed light on interconnected biogeochemical processes in an aquifer system.</title>
        <authorList>
            <person name="Anantharaman K."/>
            <person name="Brown C.T."/>
            <person name="Hug L.A."/>
            <person name="Sharon I."/>
            <person name="Castelle C.J."/>
            <person name="Probst A.J."/>
            <person name="Thomas B.C."/>
            <person name="Singh A."/>
            <person name="Wilkins M.J."/>
            <person name="Karaoz U."/>
            <person name="Brodie E.L."/>
            <person name="Williams K.H."/>
            <person name="Hubbard S.S."/>
            <person name="Banfield J.F."/>
        </authorList>
    </citation>
    <scope>NUCLEOTIDE SEQUENCE [LARGE SCALE GENOMIC DNA]</scope>
</reference>
<dbReference type="AlphaFoldDB" id="A0A1F4Q2W5"/>
<comment type="caution">
    <text evidence="2">The sequence shown here is derived from an EMBL/GenBank/DDBJ whole genome shotgun (WGS) entry which is preliminary data.</text>
</comment>
<gene>
    <name evidence="2" type="ORF">A2625_00085</name>
</gene>
<keyword evidence="1" id="KW-0812">Transmembrane</keyword>
<dbReference type="Proteomes" id="UP000178724">
    <property type="component" value="Unassembled WGS sequence"/>
</dbReference>
<keyword evidence="1" id="KW-1133">Transmembrane helix</keyword>
<name>A0A1F4Q2W5_UNCSA</name>
<accession>A0A1F4Q2W5</accession>
<sequence>MNSRDVIFHQVLNGAVLAAIAMLAVFLGVSYFNLGISFQDIMIIVGIPMALGIVTSYAIF</sequence>
<feature type="transmembrane region" description="Helical" evidence="1">
    <location>
        <begin position="41"/>
        <end position="59"/>
    </location>
</feature>
<keyword evidence="1" id="KW-0472">Membrane</keyword>
<dbReference type="EMBL" id="METM01000022">
    <property type="protein sequence ID" value="OGB89582.1"/>
    <property type="molecule type" value="Genomic_DNA"/>
</dbReference>
<protein>
    <submittedName>
        <fullName evidence="2">Uncharacterized protein</fullName>
    </submittedName>
</protein>
<organism evidence="2 3">
    <name type="scientific">candidate division WOR-1 bacterium RIFCSPHIGHO2_01_FULL_53_15</name>
    <dbReference type="NCBI Taxonomy" id="1802564"/>
    <lineage>
        <taxon>Bacteria</taxon>
        <taxon>Bacillati</taxon>
        <taxon>Saganbacteria</taxon>
    </lineage>
</organism>
<proteinExistence type="predicted"/>
<evidence type="ECO:0000313" key="3">
    <source>
        <dbReference type="Proteomes" id="UP000178724"/>
    </source>
</evidence>
<feature type="transmembrane region" description="Helical" evidence="1">
    <location>
        <begin position="12"/>
        <end position="34"/>
    </location>
</feature>
<evidence type="ECO:0000256" key="1">
    <source>
        <dbReference type="SAM" id="Phobius"/>
    </source>
</evidence>